<dbReference type="KEGG" id="rsb:RS694_02520"/>
<keyword evidence="1" id="KW-0812">Transmembrane</keyword>
<dbReference type="eggNOG" id="ENOG502ZEA3">
    <property type="taxonomic scope" value="Bacteria"/>
</dbReference>
<sequence>MEFVSTLFAAVVRTVFKLVLLAAALVFILSLLCVALVSVTWILLKALLTGRKPAFVTTFTRFRQASQQFRSGEWPARGGAGFGRAAPDDVMDVQAHEVRNDQALPYGPSQDKP</sequence>
<organism evidence="2 3">
    <name type="scientific">Rhodoferax saidenbachensis</name>
    <dbReference type="NCBI Taxonomy" id="1484693"/>
    <lineage>
        <taxon>Bacteria</taxon>
        <taxon>Pseudomonadati</taxon>
        <taxon>Pseudomonadota</taxon>
        <taxon>Betaproteobacteria</taxon>
        <taxon>Burkholderiales</taxon>
        <taxon>Comamonadaceae</taxon>
        <taxon>Rhodoferax</taxon>
    </lineage>
</organism>
<keyword evidence="1" id="KW-0472">Membrane</keyword>
<feature type="transmembrane region" description="Helical" evidence="1">
    <location>
        <begin position="20"/>
        <end position="44"/>
    </location>
</feature>
<reference evidence="2 3" key="1">
    <citation type="submission" date="2017-01" db="EMBL/GenBank/DDBJ databases">
        <authorList>
            <person name="Mah S.A."/>
            <person name="Swanson W.J."/>
            <person name="Moy G.W."/>
            <person name="Vacquier V.D."/>
        </authorList>
    </citation>
    <scope>NUCLEOTIDE SEQUENCE [LARGE SCALE GENOMIC DNA]</scope>
    <source>
        <strain evidence="2 3">DSM 22694</strain>
    </source>
</reference>
<protein>
    <submittedName>
        <fullName evidence="2">Uncharacterized protein</fullName>
    </submittedName>
</protein>
<keyword evidence="1" id="KW-1133">Transmembrane helix</keyword>
<dbReference type="EMBL" id="CP019239">
    <property type="protein sequence ID" value="APW41536.1"/>
    <property type="molecule type" value="Genomic_DNA"/>
</dbReference>
<accession>A0A1P8K6D0</accession>
<keyword evidence="3" id="KW-1185">Reference proteome</keyword>
<dbReference type="AlphaFoldDB" id="A0A1P8K6D0"/>
<dbReference type="Proteomes" id="UP000186110">
    <property type="component" value="Chromosome"/>
</dbReference>
<evidence type="ECO:0000313" key="2">
    <source>
        <dbReference type="EMBL" id="APW41536.1"/>
    </source>
</evidence>
<proteinExistence type="predicted"/>
<dbReference type="RefSeq" id="WP_029708858.1">
    <property type="nucleotide sequence ID" value="NZ_CP019239.1"/>
</dbReference>
<evidence type="ECO:0000256" key="1">
    <source>
        <dbReference type="SAM" id="Phobius"/>
    </source>
</evidence>
<evidence type="ECO:0000313" key="3">
    <source>
        <dbReference type="Proteomes" id="UP000186110"/>
    </source>
</evidence>
<name>A0A1P8K6D0_9BURK</name>
<gene>
    <name evidence="2" type="ORF">RS694_02520</name>
</gene>